<reference evidence="3 4" key="1">
    <citation type="submission" date="2019-07" db="EMBL/GenBank/DDBJ databases">
        <title>Whole genome shotgun sequence of Pseudonocardia sulfidoxydans NBRC 16205.</title>
        <authorList>
            <person name="Hosoyama A."/>
            <person name="Uohara A."/>
            <person name="Ohji S."/>
            <person name="Ichikawa N."/>
        </authorList>
    </citation>
    <scope>NUCLEOTIDE SEQUENCE [LARGE SCALE GENOMIC DNA]</scope>
    <source>
        <strain evidence="3 4">NBRC 16205</strain>
    </source>
</reference>
<sequence length="176" mass="19546">MDVAELLAREEIRDVLLRYCRGVDRGDLDLLRSAYHPDGTDDHGVFSGNAHEFAEWILSRPGRGDLVTQHHLTNVSVEVDGDEARAETYFVAVHRRPGPPVSIGQFGGRYVDRLARRGGQWRIAERAVVHDWSLQETVGPEWGGLDAFARGGQAPDDPGHRLLASSRTSPRPDLFA</sequence>
<feature type="region of interest" description="Disordered" evidence="1">
    <location>
        <begin position="149"/>
        <end position="176"/>
    </location>
</feature>
<accession>A0A511DJ89</accession>
<protein>
    <recommendedName>
        <fullName evidence="2">SnoaL-like domain-containing protein</fullName>
    </recommendedName>
</protein>
<dbReference type="SUPFAM" id="SSF54427">
    <property type="entry name" value="NTF2-like"/>
    <property type="match status" value="1"/>
</dbReference>
<dbReference type="InterPro" id="IPR037401">
    <property type="entry name" value="SnoaL-like"/>
</dbReference>
<dbReference type="InterPro" id="IPR032710">
    <property type="entry name" value="NTF2-like_dom_sf"/>
</dbReference>
<evidence type="ECO:0000259" key="2">
    <source>
        <dbReference type="Pfam" id="PF13577"/>
    </source>
</evidence>
<dbReference type="RefSeq" id="WP_186817055.1">
    <property type="nucleotide sequence ID" value="NZ_BJVJ01000041.1"/>
</dbReference>
<dbReference type="Pfam" id="PF13577">
    <property type="entry name" value="SnoaL_4"/>
    <property type="match status" value="1"/>
</dbReference>
<dbReference type="AlphaFoldDB" id="A0A511DJ89"/>
<feature type="domain" description="SnoaL-like" evidence="2">
    <location>
        <begin position="5"/>
        <end position="126"/>
    </location>
</feature>
<gene>
    <name evidence="3" type="ORF">PSU4_38240</name>
</gene>
<comment type="caution">
    <text evidence="3">The sequence shown here is derived from an EMBL/GenBank/DDBJ whole genome shotgun (WGS) entry which is preliminary data.</text>
</comment>
<dbReference type="Gene3D" id="3.10.450.50">
    <property type="match status" value="1"/>
</dbReference>
<evidence type="ECO:0000313" key="4">
    <source>
        <dbReference type="Proteomes" id="UP000321685"/>
    </source>
</evidence>
<evidence type="ECO:0000313" key="3">
    <source>
        <dbReference type="EMBL" id="GEL24870.1"/>
    </source>
</evidence>
<dbReference type="CDD" id="cd00531">
    <property type="entry name" value="NTF2_like"/>
    <property type="match status" value="1"/>
</dbReference>
<dbReference type="Proteomes" id="UP000321685">
    <property type="component" value="Unassembled WGS sequence"/>
</dbReference>
<evidence type="ECO:0000256" key="1">
    <source>
        <dbReference type="SAM" id="MobiDB-lite"/>
    </source>
</evidence>
<name>A0A511DJ89_9PSEU</name>
<dbReference type="EMBL" id="BJVJ01000041">
    <property type="protein sequence ID" value="GEL24870.1"/>
    <property type="molecule type" value="Genomic_DNA"/>
</dbReference>
<keyword evidence="4" id="KW-1185">Reference proteome</keyword>
<proteinExistence type="predicted"/>
<organism evidence="3 4">
    <name type="scientific">Pseudonocardia sulfidoxydans NBRC 16205</name>
    <dbReference type="NCBI Taxonomy" id="1223511"/>
    <lineage>
        <taxon>Bacteria</taxon>
        <taxon>Bacillati</taxon>
        <taxon>Actinomycetota</taxon>
        <taxon>Actinomycetes</taxon>
        <taxon>Pseudonocardiales</taxon>
        <taxon>Pseudonocardiaceae</taxon>
        <taxon>Pseudonocardia</taxon>
    </lineage>
</organism>